<name>A0A1I7U420_9PELO</name>
<feature type="region of interest" description="Disordered" evidence="1">
    <location>
        <begin position="1"/>
        <end position="61"/>
    </location>
</feature>
<evidence type="ECO:0000313" key="3">
    <source>
        <dbReference type="WBParaSite" id="Csp11.Scaffold629.g14632.t1"/>
    </source>
</evidence>
<feature type="compositionally biased region" description="Polar residues" evidence="1">
    <location>
        <begin position="1"/>
        <end position="16"/>
    </location>
</feature>
<feature type="compositionally biased region" description="Low complexity" evidence="1">
    <location>
        <begin position="49"/>
        <end position="61"/>
    </location>
</feature>
<dbReference type="WBParaSite" id="Csp11.Scaffold629.g14632.t1">
    <property type="protein sequence ID" value="Csp11.Scaffold629.g14632.t1"/>
    <property type="gene ID" value="Csp11.Scaffold629.g14632"/>
</dbReference>
<dbReference type="Proteomes" id="UP000095282">
    <property type="component" value="Unplaced"/>
</dbReference>
<accession>A0A1I7U420</accession>
<protein>
    <submittedName>
        <fullName evidence="3">Uncharacterized protein</fullName>
    </submittedName>
</protein>
<reference evidence="3" key="1">
    <citation type="submission" date="2016-11" db="UniProtKB">
        <authorList>
            <consortium name="WormBaseParasite"/>
        </authorList>
    </citation>
    <scope>IDENTIFICATION</scope>
</reference>
<evidence type="ECO:0000256" key="1">
    <source>
        <dbReference type="SAM" id="MobiDB-lite"/>
    </source>
</evidence>
<organism evidence="2 3">
    <name type="scientific">Caenorhabditis tropicalis</name>
    <dbReference type="NCBI Taxonomy" id="1561998"/>
    <lineage>
        <taxon>Eukaryota</taxon>
        <taxon>Metazoa</taxon>
        <taxon>Ecdysozoa</taxon>
        <taxon>Nematoda</taxon>
        <taxon>Chromadorea</taxon>
        <taxon>Rhabditida</taxon>
        <taxon>Rhabditina</taxon>
        <taxon>Rhabditomorpha</taxon>
        <taxon>Rhabditoidea</taxon>
        <taxon>Rhabditidae</taxon>
        <taxon>Peloderinae</taxon>
        <taxon>Caenorhabditis</taxon>
    </lineage>
</organism>
<feature type="compositionally biased region" description="Basic and acidic residues" evidence="1">
    <location>
        <begin position="17"/>
        <end position="38"/>
    </location>
</feature>
<sequence length="162" mass="18216">MKSGQSQGPKDQINISDQERLSDWDTNHNKPSDQETTRKIGLVKKTMMDSTTSDPPKTTPDWIILRLEQGQRLGQKARRLDDSGTRSVATKFGKLAEIDSSPILPKPTFNCWIVSRFGRMTRRDKKPNDSDGGTDYGGSATRIAEPVTSDFFESQKRVGHIY</sequence>
<proteinExistence type="predicted"/>
<dbReference type="AlphaFoldDB" id="A0A1I7U420"/>
<evidence type="ECO:0000313" key="2">
    <source>
        <dbReference type="Proteomes" id="UP000095282"/>
    </source>
</evidence>
<keyword evidence="2" id="KW-1185">Reference proteome</keyword>